<sequence length="354" mass="38646">MNPNVLKQYKGYRNRNKKFIFFLFILLILIGGISMIAGAHRIGWEDIVALLRGEGTSLNRQILINIRLPRILAAVITGIILSMSGAIMQILLRNPLASPYTLGISNAAAFGASFGIVFLEAGSEIARSSDLFLISNPYTITFSAFLGSLLGLAIILLLAQIKRASVETIILSGVIINSLFGAGIAVMQYLANNVQLASIVFWSFGDLGRGDWYKLIFMTAALIPALLYFYLKRWDYKVLRSGDDYARSMGVQPQKIRIVGLVVTSLCTAVAVSFFGVIAFVGLVVPHIVRKCIGNNEEFLITGSAVFGGVFLLLCDTVARTIISPVILPVGILTSFLGVPLFLFLLIRRRTSCE</sequence>
<accession>A0A0C3MEA8</accession>
<comment type="subcellular location">
    <subcellularLocation>
        <location evidence="1">Cell membrane</location>
        <topology evidence="1">Multi-pass membrane protein</topology>
    </subcellularLocation>
</comment>
<gene>
    <name evidence="10" type="ORF">BA92_07165</name>
    <name evidence="9" type="ORF">IE90_12765</name>
</gene>
<evidence type="ECO:0000313" key="11">
    <source>
        <dbReference type="Proteomes" id="UP000031937"/>
    </source>
</evidence>
<dbReference type="PANTHER" id="PTHR30472">
    <property type="entry name" value="FERRIC ENTEROBACTIN TRANSPORT SYSTEM PERMEASE PROTEIN"/>
    <property type="match status" value="1"/>
</dbReference>
<keyword evidence="7 8" id="KW-0472">Membrane</keyword>
<dbReference type="Proteomes" id="UP000031980">
    <property type="component" value="Unassembled WGS sequence"/>
</dbReference>
<dbReference type="InterPro" id="IPR037294">
    <property type="entry name" value="ABC_BtuC-like"/>
</dbReference>
<evidence type="ECO:0000256" key="4">
    <source>
        <dbReference type="ARBA" id="ARBA00022475"/>
    </source>
</evidence>
<dbReference type="EMBL" id="JPIU01000038">
    <property type="protein sequence ID" value="KIO44798.1"/>
    <property type="molecule type" value="Genomic_DNA"/>
</dbReference>
<reference evidence="9 11" key="2">
    <citation type="submission" date="2014-07" db="EMBL/GenBank/DDBJ databases">
        <title>Porphyromonadaceae bacterium OUH 334697 = ATCC BAA-2682 = DSM 28341 draft genome.</title>
        <authorList>
            <person name="Sydenham T.V."/>
            <person name="Hasman H."/>
            <person name="Justesen U.S."/>
        </authorList>
    </citation>
    <scope>NUCLEOTIDE SEQUENCE [LARGE SCALE GENOMIC DNA]</scope>
    <source>
        <strain evidence="9 11">OUH 334697</strain>
    </source>
</reference>
<keyword evidence="6 8" id="KW-1133">Transmembrane helix</keyword>
<dbReference type="GO" id="GO:0005886">
    <property type="term" value="C:plasma membrane"/>
    <property type="evidence" value="ECO:0007669"/>
    <property type="project" value="UniProtKB-SubCell"/>
</dbReference>
<dbReference type="RefSeq" id="WP_041504209.1">
    <property type="nucleotide sequence ID" value="NZ_JPIT01000032.1"/>
</dbReference>
<evidence type="ECO:0000313" key="12">
    <source>
        <dbReference type="Proteomes" id="UP000031980"/>
    </source>
</evidence>
<feature type="transmembrane region" description="Helical" evidence="8">
    <location>
        <begin position="20"/>
        <end position="42"/>
    </location>
</feature>
<dbReference type="OrthoDB" id="9811721at2"/>
<feature type="transmembrane region" description="Helical" evidence="8">
    <location>
        <begin position="71"/>
        <end position="92"/>
    </location>
</feature>
<evidence type="ECO:0000256" key="7">
    <source>
        <dbReference type="ARBA" id="ARBA00023136"/>
    </source>
</evidence>
<evidence type="ECO:0000256" key="5">
    <source>
        <dbReference type="ARBA" id="ARBA00022692"/>
    </source>
</evidence>
<evidence type="ECO:0000256" key="2">
    <source>
        <dbReference type="ARBA" id="ARBA00007935"/>
    </source>
</evidence>
<dbReference type="SUPFAM" id="SSF81345">
    <property type="entry name" value="ABC transporter involved in vitamin B12 uptake, BtuC"/>
    <property type="match status" value="1"/>
</dbReference>
<proteinExistence type="inferred from homology"/>
<organism evidence="10 12">
    <name type="scientific">Sanguibacteroides justesenii</name>
    <dbReference type="NCBI Taxonomy" id="1547597"/>
    <lineage>
        <taxon>Bacteria</taxon>
        <taxon>Pseudomonadati</taxon>
        <taxon>Bacteroidota</taxon>
        <taxon>Bacteroidia</taxon>
        <taxon>Bacteroidales</taxon>
        <taxon>Porphyromonadaceae</taxon>
        <taxon>Sanguibacteroides</taxon>
    </lineage>
</organism>
<name>A0A0C3MEA8_9PORP</name>
<dbReference type="GO" id="GO:0033214">
    <property type="term" value="P:siderophore-iron import into cell"/>
    <property type="evidence" value="ECO:0007669"/>
    <property type="project" value="TreeGrafter"/>
</dbReference>
<keyword evidence="5 8" id="KW-0812">Transmembrane</keyword>
<keyword evidence="3" id="KW-0813">Transport</keyword>
<dbReference type="Gene3D" id="1.10.3470.10">
    <property type="entry name" value="ABC transporter involved in vitamin B12 uptake, BtuC"/>
    <property type="match status" value="1"/>
</dbReference>
<evidence type="ECO:0000256" key="8">
    <source>
        <dbReference type="SAM" id="Phobius"/>
    </source>
</evidence>
<comment type="caution">
    <text evidence="10">The sequence shown here is derived from an EMBL/GenBank/DDBJ whole genome shotgun (WGS) entry which is preliminary data.</text>
</comment>
<keyword evidence="4" id="KW-1003">Cell membrane</keyword>
<feature type="transmembrane region" description="Helical" evidence="8">
    <location>
        <begin position="138"/>
        <end position="158"/>
    </location>
</feature>
<feature type="transmembrane region" description="Helical" evidence="8">
    <location>
        <begin position="326"/>
        <end position="347"/>
    </location>
</feature>
<evidence type="ECO:0000256" key="1">
    <source>
        <dbReference type="ARBA" id="ARBA00004651"/>
    </source>
</evidence>
<dbReference type="InterPro" id="IPR000522">
    <property type="entry name" value="ABC_transptr_permease_BtuC"/>
</dbReference>
<dbReference type="Proteomes" id="UP000031937">
    <property type="component" value="Unassembled WGS sequence"/>
</dbReference>
<dbReference type="GO" id="GO:0022857">
    <property type="term" value="F:transmembrane transporter activity"/>
    <property type="evidence" value="ECO:0007669"/>
    <property type="project" value="InterPro"/>
</dbReference>
<dbReference type="FunFam" id="1.10.3470.10:FF:000001">
    <property type="entry name" value="Vitamin B12 ABC transporter permease BtuC"/>
    <property type="match status" value="1"/>
</dbReference>
<dbReference type="Pfam" id="PF01032">
    <property type="entry name" value="FecCD"/>
    <property type="match status" value="1"/>
</dbReference>
<dbReference type="AlphaFoldDB" id="A0A0C3MEA8"/>
<feature type="transmembrane region" description="Helical" evidence="8">
    <location>
        <begin position="99"/>
        <end position="118"/>
    </location>
</feature>
<dbReference type="CDD" id="cd06550">
    <property type="entry name" value="TM_ABC_iron-siderophores_like"/>
    <property type="match status" value="1"/>
</dbReference>
<feature type="transmembrane region" description="Helical" evidence="8">
    <location>
        <begin position="258"/>
        <end position="287"/>
    </location>
</feature>
<dbReference type="EMBL" id="JPIT01000032">
    <property type="protein sequence ID" value="KIO43083.1"/>
    <property type="molecule type" value="Genomic_DNA"/>
</dbReference>
<dbReference type="PANTHER" id="PTHR30472:SF25">
    <property type="entry name" value="ABC TRANSPORTER PERMEASE PROTEIN MJ0876-RELATED"/>
    <property type="match status" value="1"/>
</dbReference>
<evidence type="ECO:0000256" key="6">
    <source>
        <dbReference type="ARBA" id="ARBA00022989"/>
    </source>
</evidence>
<comment type="similarity">
    <text evidence="2">Belongs to the binding-protein-dependent transport system permease family. FecCD subfamily.</text>
</comment>
<evidence type="ECO:0000313" key="9">
    <source>
        <dbReference type="EMBL" id="KIO43083.1"/>
    </source>
</evidence>
<evidence type="ECO:0000256" key="3">
    <source>
        <dbReference type="ARBA" id="ARBA00022448"/>
    </source>
</evidence>
<keyword evidence="12" id="KW-1185">Reference proteome</keyword>
<feature type="transmembrane region" description="Helical" evidence="8">
    <location>
        <begin position="212"/>
        <end position="231"/>
    </location>
</feature>
<feature type="transmembrane region" description="Helical" evidence="8">
    <location>
        <begin position="170"/>
        <end position="192"/>
    </location>
</feature>
<reference evidence="10 12" key="1">
    <citation type="submission" date="2014-07" db="EMBL/GenBank/DDBJ databases">
        <title>Porphyromonadaceae bacterium OUH 308042 = ATCC BAA-2681 = DSM 28342 draft genome.</title>
        <authorList>
            <person name="Sydenham T.V."/>
            <person name="Hasman H."/>
            <person name="Justensen U.S."/>
        </authorList>
    </citation>
    <scope>NUCLEOTIDE SEQUENCE [LARGE SCALE GENOMIC DNA]</scope>
    <source>
        <strain evidence="10 12">OUH 308042</strain>
    </source>
</reference>
<protein>
    <submittedName>
        <fullName evidence="10">Iron ABC transporter permease</fullName>
    </submittedName>
</protein>
<evidence type="ECO:0000313" key="10">
    <source>
        <dbReference type="EMBL" id="KIO44798.1"/>
    </source>
</evidence>